<name>A0A7G9YSI1_9EURY</name>
<dbReference type="AlphaFoldDB" id="A0A7G9YSI1"/>
<sequence length="56" mass="6454">MNAERVPLAKDKMMFCSEAHQDFYLIEGKFHARKGGREIEEVLIVNWKISATASEK</sequence>
<dbReference type="EMBL" id="MT631456">
    <property type="protein sequence ID" value="QNO50965.1"/>
    <property type="molecule type" value="Genomic_DNA"/>
</dbReference>
<accession>A0A7G9YSI1</accession>
<protein>
    <submittedName>
        <fullName evidence="1">Uncharacterized protein</fullName>
    </submittedName>
</protein>
<gene>
    <name evidence="1" type="ORF">BBGANOMO_00039</name>
</gene>
<evidence type="ECO:0000313" key="1">
    <source>
        <dbReference type="EMBL" id="QNO50965.1"/>
    </source>
</evidence>
<organism evidence="1">
    <name type="scientific">Candidatus Methanophagaceae archaeon ANME-1 ERB6</name>
    <dbReference type="NCBI Taxonomy" id="2759912"/>
    <lineage>
        <taxon>Archaea</taxon>
        <taxon>Methanobacteriati</taxon>
        <taxon>Methanobacteriota</taxon>
        <taxon>Stenosarchaea group</taxon>
        <taxon>Methanomicrobia</taxon>
        <taxon>Candidatus Methanophagales</taxon>
        <taxon>Candidatus Methanophagaceae</taxon>
    </lineage>
</organism>
<proteinExistence type="predicted"/>
<reference evidence="1" key="1">
    <citation type="submission" date="2020-06" db="EMBL/GenBank/DDBJ databases">
        <title>Unique genomic features of the anaerobic methanotrophic archaea.</title>
        <authorList>
            <person name="Chadwick G.L."/>
            <person name="Skennerton C.T."/>
            <person name="Laso-Perez R."/>
            <person name="Leu A.O."/>
            <person name="Speth D.R."/>
            <person name="Yu H."/>
            <person name="Morgan-Lang C."/>
            <person name="Hatzenpichler R."/>
            <person name="Goudeau D."/>
            <person name="Malmstrom R."/>
            <person name="Brazelton W.J."/>
            <person name="Woyke T."/>
            <person name="Hallam S.J."/>
            <person name="Tyson G.W."/>
            <person name="Wegener G."/>
            <person name="Boetius A."/>
            <person name="Orphan V."/>
        </authorList>
    </citation>
    <scope>NUCLEOTIDE SEQUENCE</scope>
</reference>